<keyword evidence="8 11" id="KW-0804">Transcription</keyword>
<dbReference type="PROSITE" id="PS50082">
    <property type="entry name" value="WD_REPEATS_2"/>
    <property type="match status" value="4"/>
</dbReference>
<dbReference type="FunFam" id="2.130.10.10:FF:000290">
    <property type="entry name" value="Protein HIR"/>
    <property type="match status" value="1"/>
</dbReference>
<dbReference type="Pfam" id="PF24105">
    <property type="entry name" value="Beta-prop_CAF1B_HIR1"/>
    <property type="match status" value="1"/>
</dbReference>
<reference evidence="14 15" key="1">
    <citation type="submission" date="2016-03" db="EMBL/GenBank/DDBJ databases">
        <authorList>
            <person name="Devillers H."/>
        </authorList>
    </citation>
    <scope>NUCLEOTIDE SEQUENCE [LARGE SCALE GENOMIC DNA]</scope>
    <source>
        <strain evidence="14">CBS 11717</strain>
    </source>
</reference>
<dbReference type="GO" id="GO:0005634">
    <property type="term" value="C:nucleus"/>
    <property type="evidence" value="ECO:0007669"/>
    <property type="project" value="UniProtKB-SubCell"/>
</dbReference>
<feature type="domain" description="Protein HIRA-like C-terminal" evidence="12">
    <location>
        <begin position="717"/>
        <end position="775"/>
    </location>
</feature>
<comment type="function">
    <text evidence="11">Required for replication-independent chromatin assembly and for the periodic repression of histone gene transcription during the cell cycle.</text>
</comment>
<evidence type="ECO:0000313" key="14">
    <source>
        <dbReference type="EMBL" id="SCU87518.1"/>
    </source>
</evidence>
<keyword evidence="5 11" id="KW-0677">Repeat</keyword>
<evidence type="ECO:0000256" key="8">
    <source>
        <dbReference type="ARBA" id="ARBA00023163"/>
    </source>
</evidence>
<dbReference type="InterPro" id="IPR001680">
    <property type="entry name" value="WD40_rpt"/>
</dbReference>
<dbReference type="InterPro" id="IPR036322">
    <property type="entry name" value="WD40_repeat_dom_sf"/>
</dbReference>
<evidence type="ECO:0000256" key="7">
    <source>
        <dbReference type="ARBA" id="ARBA00023015"/>
    </source>
</evidence>
<protein>
    <recommendedName>
        <fullName evidence="11">Protein HIR</fullName>
    </recommendedName>
</protein>
<keyword evidence="15" id="KW-1185">Reference proteome</keyword>
<evidence type="ECO:0000259" key="12">
    <source>
        <dbReference type="Pfam" id="PF07569"/>
    </source>
</evidence>
<evidence type="ECO:0000256" key="5">
    <source>
        <dbReference type="ARBA" id="ARBA00022737"/>
    </source>
</evidence>
<dbReference type="InterPro" id="IPR011494">
    <property type="entry name" value="HIRA-like_C"/>
</dbReference>
<dbReference type="GO" id="GO:0006351">
    <property type="term" value="P:DNA-templated transcription"/>
    <property type="evidence" value="ECO:0007669"/>
    <property type="project" value="InterPro"/>
</dbReference>
<name>A0A1G4JBP0_9SACH</name>
<gene>
    <name evidence="14" type="ORF">LAMI_0D06370G</name>
</gene>
<evidence type="ECO:0000256" key="11">
    <source>
        <dbReference type="RuleBase" id="RU364014"/>
    </source>
</evidence>
<comment type="similarity">
    <text evidence="2 11">Belongs to the WD repeat HIR1 family.</text>
</comment>
<feature type="repeat" description="WD" evidence="10">
    <location>
        <begin position="13"/>
        <end position="46"/>
    </location>
</feature>
<dbReference type="FunFam" id="2.130.10.10:FF:001073">
    <property type="entry name" value="Protein HIR"/>
    <property type="match status" value="1"/>
</dbReference>
<dbReference type="GO" id="GO:0031491">
    <property type="term" value="F:nucleosome binding"/>
    <property type="evidence" value="ECO:0007669"/>
    <property type="project" value="TreeGrafter"/>
</dbReference>
<dbReference type="CDD" id="cd00200">
    <property type="entry name" value="WD40"/>
    <property type="match status" value="1"/>
</dbReference>
<dbReference type="SMART" id="SM00320">
    <property type="entry name" value="WD40"/>
    <property type="match status" value="6"/>
</dbReference>
<dbReference type="GO" id="GO:0000417">
    <property type="term" value="C:HIR complex"/>
    <property type="evidence" value="ECO:0007669"/>
    <property type="project" value="TreeGrafter"/>
</dbReference>
<dbReference type="GO" id="GO:0000785">
    <property type="term" value="C:chromatin"/>
    <property type="evidence" value="ECO:0007669"/>
    <property type="project" value="TreeGrafter"/>
</dbReference>
<feature type="domain" description="CAF1B/HIR1 beta-propeller" evidence="13">
    <location>
        <begin position="27"/>
        <end position="393"/>
    </location>
</feature>
<feature type="repeat" description="WD" evidence="10">
    <location>
        <begin position="169"/>
        <end position="200"/>
    </location>
</feature>
<evidence type="ECO:0000256" key="1">
    <source>
        <dbReference type="ARBA" id="ARBA00004123"/>
    </source>
</evidence>
<evidence type="ECO:0000313" key="15">
    <source>
        <dbReference type="Proteomes" id="UP000191024"/>
    </source>
</evidence>
<keyword evidence="3 11" id="KW-0678">Repressor</keyword>
<dbReference type="InterPro" id="IPR015943">
    <property type="entry name" value="WD40/YVTN_repeat-like_dom_sf"/>
</dbReference>
<dbReference type="SUPFAM" id="SSF50978">
    <property type="entry name" value="WD40 repeat-like"/>
    <property type="match status" value="2"/>
</dbReference>
<dbReference type="GO" id="GO:0006355">
    <property type="term" value="P:regulation of DNA-templated transcription"/>
    <property type="evidence" value="ECO:0007669"/>
    <property type="project" value="InterPro"/>
</dbReference>
<dbReference type="PROSITE" id="PS50294">
    <property type="entry name" value="WD_REPEATS_REGION"/>
    <property type="match status" value="2"/>
</dbReference>
<dbReference type="Gene3D" id="2.130.10.10">
    <property type="entry name" value="YVTN repeat-like/Quinoprotein amine dehydrogenase"/>
    <property type="match status" value="2"/>
</dbReference>
<dbReference type="InterPro" id="IPR019015">
    <property type="entry name" value="HIRA_B_motif"/>
</dbReference>
<dbReference type="STRING" id="1230905.A0A1G4JBP0"/>
<organism evidence="14 15">
    <name type="scientific">Lachancea mirantina</name>
    <dbReference type="NCBI Taxonomy" id="1230905"/>
    <lineage>
        <taxon>Eukaryota</taxon>
        <taxon>Fungi</taxon>
        <taxon>Dikarya</taxon>
        <taxon>Ascomycota</taxon>
        <taxon>Saccharomycotina</taxon>
        <taxon>Saccharomycetes</taxon>
        <taxon>Saccharomycetales</taxon>
        <taxon>Saccharomycetaceae</taxon>
        <taxon>Lachancea</taxon>
    </lineage>
</organism>
<evidence type="ECO:0000256" key="10">
    <source>
        <dbReference type="PROSITE-ProRule" id="PRU00221"/>
    </source>
</evidence>
<evidence type="ECO:0000256" key="3">
    <source>
        <dbReference type="ARBA" id="ARBA00022491"/>
    </source>
</evidence>
<dbReference type="OrthoDB" id="1741719at2759"/>
<feature type="repeat" description="WD" evidence="10">
    <location>
        <begin position="70"/>
        <end position="111"/>
    </location>
</feature>
<evidence type="ECO:0000256" key="6">
    <source>
        <dbReference type="ARBA" id="ARBA00022853"/>
    </source>
</evidence>
<dbReference type="InterPro" id="IPR055410">
    <property type="entry name" value="Beta-prop_CAF1B_HIR1"/>
</dbReference>
<dbReference type="EMBL" id="LT598463">
    <property type="protein sequence ID" value="SCU87518.1"/>
    <property type="molecule type" value="Genomic_DNA"/>
</dbReference>
<proteinExistence type="inferred from homology"/>
<evidence type="ECO:0000256" key="2">
    <source>
        <dbReference type="ARBA" id="ARBA00007306"/>
    </source>
</evidence>
<dbReference type="GO" id="GO:0034728">
    <property type="term" value="P:nucleosome organization"/>
    <property type="evidence" value="ECO:0007669"/>
    <property type="project" value="UniProtKB-ARBA"/>
</dbReference>
<evidence type="ECO:0000256" key="4">
    <source>
        <dbReference type="ARBA" id="ARBA00022574"/>
    </source>
</evidence>
<evidence type="ECO:0000256" key="9">
    <source>
        <dbReference type="ARBA" id="ARBA00023242"/>
    </source>
</evidence>
<dbReference type="InterPro" id="IPR031120">
    <property type="entry name" value="HIR1-like"/>
</dbReference>
<sequence>MKILKLPWLVHKEEHRKYEVYASDVSPDKLRLATGGLDGKVRIWSVPDIVKYGATPVPNDEESRKPLASMSRHTGSVTVVKFSPDGKLLASGSDDRILLIWEREDNQNQPVFGSENDREHWNVRRRLVAHDNDIQDMCWAPDASILVTVGLDRSIIVWNGSTFEKIKRFDVHQSHIKGVIFDPANKYFATASDDRTVSIFRYHKAGDTSFTIEHVVSDPFKGSPLTTYFRRLSWSPDGQHIAVPNATNGPVTSVAIISRGTWDSNVSLIGHVSPTEVARFSPRLYKSQQAEKEAAHVDEGNEELNAEIATDSKEPRRSEFNGETTRVDSVLATAGQDKTLCIWSTAKSRPLLVLYDITNKSITDMGWSPDGQLLFLSSLDGSITVLMFEEGELGDAIPLEKNIEHLYKYGVDKDSLDFPESVKQLDLEAVALKLRQSDSLLIARSAIFELPEVAQAPEVTQVENEALIRPPSVAVATASNNDTAEAEQLNKTTVKNGRKRVAPTLISSGQSPKRPKSAFIPNKVPVNKVRTPELGQKGAVASYKLSKASYPMPRLGIHSLIMGVRERNAEKFYKEKEPGTSDLDADVVGDSEGQDDTELTLTLNAKTTADRVWSCDPGIRYVEVPSVVPDADAALVEFGDFDDLYILEIRNGVERSLQFDTEALFENPTKLLGYHKGERILTVFLPEIVLCAIGLAKSKLWAVATATGSIFIYSTYGRALFPKICLGHKVIKLASIDNYLIALTETGLLFSWNVNTGRSLHKNVSILPILCTDPVDSHRVRIFKKLSYLTLSMPELCLKVNLTNPQSSYCWLAHLGCWTQADD</sequence>
<dbReference type="AlphaFoldDB" id="A0A1G4JBP0"/>
<evidence type="ECO:0000259" key="13">
    <source>
        <dbReference type="Pfam" id="PF24105"/>
    </source>
</evidence>
<dbReference type="Pfam" id="PF07569">
    <property type="entry name" value="Hira"/>
    <property type="match status" value="1"/>
</dbReference>
<keyword evidence="9 11" id="KW-0539">Nucleus</keyword>
<dbReference type="PANTHER" id="PTHR13831">
    <property type="entry name" value="MEMBER OF THE HIR1 FAMILY OF WD-REPEAT PROTEINS"/>
    <property type="match status" value="1"/>
</dbReference>
<keyword evidence="4 10" id="KW-0853">WD repeat</keyword>
<feature type="repeat" description="WD" evidence="10">
    <location>
        <begin position="127"/>
        <end position="168"/>
    </location>
</feature>
<comment type="subcellular location">
    <subcellularLocation>
        <location evidence="1 11">Nucleus</location>
    </subcellularLocation>
</comment>
<accession>A0A1G4JBP0</accession>
<dbReference type="Pfam" id="PF09453">
    <property type="entry name" value="HIRA_B"/>
    <property type="match status" value="1"/>
</dbReference>
<keyword evidence="6 11" id="KW-0156">Chromatin regulator</keyword>
<dbReference type="Proteomes" id="UP000191024">
    <property type="component" value="Chromosome D"/>
</dbReference>
<keyword evidence="7 11" id="KW-0805">Transcription regulation</keyword>
<dbReference type="PANTHER" id="PTHR13831:SF0">
    <property type="entry name" value="PROTEIN HIRA"/>
    <property type="match status" value="1"/>
</dbReference>